<gene>
    <name evidence="2" type="ORF">A374_17854</name>
</gene>
<feature type="region of interest" description="Disordered" evidence="1">
    <location>
        <begin position="120"/>
        <end position="153"/>
    </location>
</feature>
<dbReference type="AlphaFoldDB" id="I8AEZ3"/>
<name>I8AEZ3_9BACL</name>
<dbReference type="PATRIC" id="fig|1196324.3.peg.3643"/>
<feature type="compositionally biased region" description="Basic and acidic residues" evidence="1">
    <location>
        <begin position="142"/>
        <end position="153"/>
    </location>
</feature>
<organism evidence="2 3">
    <name type="scientific">Fictibacillus macauensis ZFHKF-1</name>
    <dbReference type="NCBI Taxonomy" id="1196324"/>
    <lineage>
        <taxon>Bacteria</taxon>
        <taxon>Bacillati</taxon>
        <taxon>Bacillota</taxon>
        <taxon>Bacilli</taxon>
        <taxon>Bacillales</taxon>
        <taxon>Fictibacillaceae</taxon>
        <taxon>Fictibacillus</taxon>
    </lineage>
</organism>
<protein>
    <submittedName>
        <fullName evidence="2">Uncharacterized protein</fullName>
    </submittedName>
</protein>
<proteinExistence type="predicted"/>
<comment type="caution">
    <text evidence="2">The sequence shown here is derived from an EMBL/GenBank/DDBJ whole genome shotgun (WGS) entry which is preliminary data.</text>
</comment>
<sequence>MTMLPIPSTWGISANVGGMPLIWGTMYLATLQGNQLTGSINFRGAPIPLSGYYSESTQQVMLESPYAEFTGTVFLYEDPSINIRHFVINGRVIMKPSSQQAGQGGTWIASTDIYVPGLSSQPQQYESQLPPVGAFTTSDYLSHPDQRKEKPAE</sequence>
<dbReference type="EMBL" id="AKKV01000042">
    <property type="protein sequence ID" value="EIT83924.1"/>
    <property type="molecule type" value="Genomic_DNA"/>
</dbReference>
<evidence type="ECO:0000313" key="2">
    <source>
        <dbReference type="EMBL" id="EIT83924.1"/>
    </source>
</evidence>
<reference evidence="2 3" key="1">
    <citation type="journal article" date="2012" name="J. Bacteriol.">
        <title>Genome of Bacillus macauensis ZFHKF-1, a Long-Chain-Forming Bacterium.</title>
        <authorList>
            <person name="Cai L."/>
            <person name="Zhang T."/>
        </authorList>
    </citation>
    <scope>NUCLEOTIDE SEQUENCE [LARGE SCALE GENOMIC DNA]</scope>
    <source>
        <strain evidence="2 3">ZFHKF-1</strain>
    </source>
</reference>
<dbReference type="OrthoDB" id="2934265at2"/>
<dbReference type="RefSeq" id="WP_007203640.1">
    <property type="nucleotide sequence ID" value="NZ_AKKV01000042.1"/>
</dbReference>
<accession>I8AEZ3</accession>
<dbReference type="eggNOG" id="ENOG5032VN4">
    <property type="taxonomic scope" value="Bacteria"/>
</dbReference>
<evidence type="ECO:0000256" key="1">
    <source>
        <dbReference type="SAM" id="MobiDB-lite"/>
    </source>
</evidence>
<dbReference type="Proteomes" id="UP000004080">
    <property type="component" value="Unassembled WGS sequence"/>
</dbReference>
<evidence type="ECO:0000313" key="3">
    <source>
        <dbReference type="Proteomes" id="UP000004080"/>
    </source>
</evidence>
<keyword evidence="3" id="KW-1185">Reference proteome</keyword>